<dbReference type="Proteomes" id="UP001151234">
    <property type="component" value="Unassembled WGS sequence"/>
</dbReference>
<reference evidence="2" key="1">
    <citation type="submission" date="2022-11" db="EMBL/GenBank/DDBJ databases">
        <title>Draft genome sequence of Hoeflea poritis E7-10 and Hoeflea prorocentri PM5-8, separated from scleractinian coral Porites lutea and marine dinoflagellate.</title>
        <authorList>
            <person name="Zhang G."/>
            <person name="Wei Q."/>
            <person name="Cai L."/>
        </authorList>
    </citation>
    <scope>NUCLEOTIDE SEQUENCE</scope>
    <source>
        <strain evidence="2">PM5-8</strain>
    </source>
</reference>
<keyword evidence="3" id="KW-1185">Reference proteome</keyword>
<evidence type="ECO:0000256" key="1">
    <source>
        <dbReference type="SAM" id="Phobius"/>
    </source>
</evidence>
<comment type="caution">
    <text evidence="2">The sequence shown here is derived from an EMBL/GenBank/DDBJ whole genome shotgun (WGS) entry which is preliminary data.</text>
</comment>
<keyword evidence="1" id="KW-0472">Membrane</keyword>
<dbReference type="RefSeq" id="WP_267989222.1">
    <property type="nucleotide sequence ID" value="NZ_JAPJZI010000001.1"/>
</dbReference>
<feature type="transmembrane region" description="Helical" evidence="1">
    <location>
        <begin position="44"/>
        <end position="60"/>
    </location>
</feature>
<dbReference type="InterPro" id="IPR019201">
    <property type="entry name" value="DUF2065"/>
</dbReference>
<organism evidence="2 3">
    <name type="scientific">Hoeflea prorocentri</name>
    <dbReference type="NCBI Taxonomy" id="1922333"/>
    <lineage>
        <taxon>Bacteria</taxon>
        <taxon>Pseudomonadati</taxon>
        <taxon>Pseudomonadota</taxon>
        <taxon>Alphaproteobacteria</taxon>
        <taxon>Hyphomicrobiales</taxon>
        <taxon>Rhizobiaceae</taxon>
        <taxon>Hoeflea</taxon>
    </lineage>
</organism>
<dbReference type="Pfam" id="PF09838">
    <property type="entry name" value="DUF2065"/>
    <property type="match status" value="1"/>
</dbReference>
<keyword evidence="1" id="KW-0812">Transmembrane</keyword>
<keyword evidence="1" id="KW-1133">Transmembrane helix</keyword>
<proteinExistence type="predicted"/>
<dbReference type="PANTHER" id="PTHR38602:SF1">
    <property type="entry name" value="INNER MEMBRANE PROTEIN"/>
    <property type="match status" value="1"/>
</dbReference>
<gene>
    <name evidence="2" type="ORF">OQ273_04220</name>
</gene>
<protein>
    <submittedName>
        <fullName evidence="2">DUF2065 domain-containing protein</fullName>
    </submittedName>
</protein>
<accession>A0A9X3UFU2</accession>
<dbReference type="PANTHER" id="PTHR38602">
    <property type="entry name" value="INNER MEMBRANE PROTEIN-RELATED"/>
    <property type="match status" value="1"/>
</dbReference>
<sequence>MSDLLVAIGLFFVIEGLVYALAPSFIRRMAEELPLITDQQMRAFGLAAVGLGVFFVWMVRG</sequence>
<dbReference type="EMBL" id="JAPJZI010000001">
    <property type="protein sequence ID" value="MDA5397772.1"/>
    <property type="molecule type" value="Genomic_DNA"/>
</dbReference>
<evidence type="ECO:0000313" key="3">
    <source>
        <dbReference type="Proteomes" id="UP001151234"/>
    </source>
</evidence>
<evidence type="ECO:0000313" key="2">
    <source>
        <dbReference type="EMBL" id="MDA5397772.1"/>
    </source>
</evidence>
<name>A0A9X3UFU2_9HYPH</name>
<dbReference type="AlphaFoldDB" id="A0A9X3UFU2"/>